<dbReference type="InterPro" id="IPR020948">
    <property type="entry name" value="P_starv_induced_PsiE-like"/>
</dbReference>
<feature type="transmembrane region" description="Helical" evidence="6">
    <location>
        <begin position="80"/>
        <end position="104"/>
    </location>
</feature>
<organism evidence="7 8">
    <name type="scientific">Methylocapsa polymorpha</name>
    <dbReference type="NCBI Taxonomy" id="3080828"/>
    <lineage>
        <taxon>Bacteria</taxon>
        <taxon>Pseudomonadati</taxon>
        <taxon>Pseudomonadota</taxon>
        <taxon>Alphaproteobacteria</taxon>
        <taxon>Hyphomicrobiales</taxon>
        <taxon>Beijerinckiaceae</taxon>
        <taxon>Methylocapsa</taxon>
    </lineage>
</organism>
<evidence type="ECO:0000256" key="6">
    <source>
        <dbReference type="SAM" id="Phobius"/>
    </source>
</evidence>
<sequence length="175" mass="19489">MVNEVGPERNIQEGRRFRLFQETKEAWPRLGLYERFEQAVALVLTVLVSGVILIALAHLVMGEAWDLFSSPPSSLDHTVFQVVFGRIMTVLIALEFNHTILSIFHRKESIVQLRTVILIALLAIVRKFIIMDVTATEPLAVMALGFAVLALGLVYWLVRGLDRCKVDGESSASAG</sequence>
<keyword evidence="5 6" id="KW-0472">Membrane</keyword>
<keyword evidence="4 6" id="KW-1133">Transmembrane helix</keyword>
<keyword evidence="3 6" id="KW-0812">Transmembrane</keyword>
<protein>
    <submittedName>
        <fullName evidence="7">Phosphate-starvation-inducible PsiE family protein</fullName>
    </submittedName>
</protein>
<dbReference type="EMBL" id="CP136862">
    <property type="protein sequence ID" value="WOJ89666.1"/>
    <property type="molecule type" value="Genomic_DNA"/>
</dbReference>
<proteinExistence type="predicted"/>
<evidence type="ECO:0000313" key="8">
    <source>
        <dbReference type="Proteomes" id="UP001626536"/>
    </source>
</evidence>
<dbReference type="Proteomes" id="UP001626536">
    <property type="component" value="Chromosome"/>
</dbReference>
<evidence type="ECO:0000256" key="5">
    <source>
        <dbReference type="ARBA" id="ARBA00023136"/>
    </source>
</evidence>
<evidence type="ECO:0000256" key="3">
    <source>
        <dbReference type="ARBA" id="ARBA00022692"/>
    </source>
</evidence>
<evidence type="ECO:0000256" key="1">
    <source>
        <dbReference type="ARBA" id="ARBA00004651"/>
    </source>
</evidence>
<accession>A0ABZ0HS02</accession>
<comment type="subcellular location">
    <subcellularLocation>
        <location evidence="1">Cell membrane</location>
        <topology evidence="1">Multi-pass membrane protein</topology>
    </subcellularLocation>
</comment>
<feature type="transmembrane region" description="Helical" evidence="6">
    <location>
        <begin position="39"/>
        <end position="60"/>
    </location>
</feature>
<keyword evidence="8" id="KW-1185">Reference proteome</keyword>
<keyword evidence="2" id="KW-1003">Cell membrane</keyword>
<dbReference type="RefSeq" id="WP_407339110.1">
    <property type="nucleotide sequence ID" value="NZ_CP136862.1"/>
</dbReference>
<evidence type="ECO:0000256" key="2">
    <source>
        <dbReference type="ARBA" id="ARBA00022475"/>
    </source>
</evidence>
<dbReference type="Pfam" id="PF06146">
    <property type="entry name" value="PsiE"/>
    <property type="match status" value="1"/>
</dbReference>
<evidence type="ECO:0000256" key="4">
    <source>
        <dbReference type="ARBA" id="ARBA00022989"/>
    </source>
</evidence>
<name>A0ABZ0HS02_9HYPH</name>
<feature type="transmembrane region" description="Helical" evidence="6">
    <location>
        <begin position="116"/>
        <end position="133"/>
    </location>
</feature>
<gene>
    <name evidence="7" type="ORF">RZS28_18090</name>
</gene>
<evidence type="ECO:0000313" key="7">
    <source>
        <dbReference type="EMBL" id="WOJ89666.1"/>
    </source>
</evidence>
<feature type="transmembrane region" description="Helical" evidence="6">
    <location>
        <begin position="139"/>
        <end position="158"/>
    </location>
</feature>
<reference evidence="7 8" key="1">
    <citation type="submission" date="2023-10" db="EMBL/GenBank/DDBJ databases">
        <title>Novel methanotroph of the genus Methylocapsa from a subarctic wetland.</title>
        <authorList>
            <person name="Belova S.E."/>
            <person name="Oshkin I.Y."/>
            <person name="Miroshnikov K."/>
            <person name="Dedysh S.N."/>
        </authorList>
    </citation>
    <scope>NUCLEOTIDE SEQUENCE [LARGE SCALE GENOMIC DNA]</scope>
    <source>
        <strain evidence="7 8">RX1</strain>
    </source>
</reference>